<evidence type="ECO:0000256" key="1">
    <source>
        <dbReference type="ARBA" id="ARBA00004123"/>
    </source>
</evidence>
<evidence type="ECO:0000256" key="2">
    <source>
        <dbReference type="ARBA" id="ARBA00004574"/>
    </source>
</evidence>
<protein>
    <recommendedName>
        <fullName evidence="3">CST complex subunit STN1</fullName>
    </recommendedName>
    <alternativeName>
        <fullName evidence="8">Suppressor of cdc thirteen homolog</fullName>
    </alternativeName>
</protein>
<dbReference type="InterPro" id="IPR040260">
    <property type="entry name" value="RFA2-like"/>
</dbReference>
<evidence type="ECO:0000256" key="6">
    <source>
        <dbReference type="ARBA" id="ARBA00023125"/>
    </source>
</evidence>
<evidence type="ECO:0000256" key="5">
    <source>
        <dbReference type="ARBA" id="ARBA00022895"/>
    </source>
</evidence>
<evidence type="ECO:0000256" key="7">
    <source>
        <dbReference type="ARBA" id="ARBA00023242"/>
    </source>
</evidence>
<dbReference type="InterPro" id="IPR012340">
    <property type="entry name" value="NA-bd_OB-fold"/>
</dbReference>
<dbReference type="AlphaFoldDB" id="A0A0H5R9L4"/>
<keyword evidence="4" id="KW-0158">Chromosome</keyword>
<dbReference type="GO" id="GO:0005634">
    <property type="term" value="C:nucleus"/>
    <property type="evidence" value="ECO:0007669"/>
    <property type="project" value="UniProtKB-SubCell"/>
</dbReference>
<dbReference type="GO" id="GO:0000781">
    <property type="term" value="C:chromosome, telomeric region"/>
    <property type="evidence" value="ECO:0007669"/>
    <property type="project" value="UniProtKB-SubCell"/>
</dbReference>
<evidence type="ECO:0000259" key="9">
    <source>
        <dbReference type="Pfam" id="PF10451"/>
    </source>
</evidence>
<evidence type="ECO:0000256" key="3">
    <source>
        <dbReference type="ARBA" id="ARBA00017411"/>
    </source>
</evidence>
<reference evidence="10" key="1">
    <citation type="submission" date="2015-04" db="EMBL/GenBank/DDBJ databases">
        <title>The genome sequence of the plant pathogenic Rhizarian Plasmodiophora brassicae reveals insights in its biotrophic life cycle and the origin of chitin synthesis.</title>
        <authorList>
            <person name="Schwelm A."/>
            <person name="Fogelqvist J."/>
            <person name="Knaust A."/>
            <person name="Julke S."/>
            <person name="Lilja T."/>
            <person name="Dhandapani V."/>
            <person name="Bonilla-Rosso G."/>
            <person name="Karlsson M."/>
            <person name="Shevchenko A."/>
            <person name="Choi S.R."/>
            <person name="Kim H.G."/>
            <person name="Park J.Y."/>
            <person name="Lim Y.P."/>
            <person name="Ludwig-Muller J."/>
            <person name="Dixelius C."/>
        </authorList>
    </citation>
    <scope>NUCLEOTIDE SEQUENCE</scope>
    <source>
        <tissue evidence="10">Potato root galls</tissue>
    </source>
</reference>
<proteinExistence type="predicted"/>
<keyword evidence="6" id="KW-0238">DNA-binding</keyword>
<dbReference type="GO" id="GO:0003677">
    <property type="term" value="F:DNA binding"/>
    <property type="evidence" value="ECO:0007669"/>
    <property type="project" value="UniProtKB-KW"/>
</dbReference>
<dbReference type="EMBL" id="HACM01010044">
    <property type="protein sequence ID" value="CRZ10486.1"/>
    <property type="molecule type" value="Transcribed_RNA"/>
</dbReference>
<keyword evidence="7" id="KW-0539">Nucleus</keyword>
<dbReference type="Pfam" id="PF10451">
    <property type="entry name" value="Stn1"/>
    <property type="match status" value="1"/>
</dbReference>
<feature type="domain" description="CST complex subunit Stn1 N-terminal" evidence="9">
    <location>
        <begin position="61"/>
        <end position="174"/>
    </location>
</feature>
<evidence type="ECO:0000313" key="10">
    <source>
        <dbReference type="EMBL" id="CRZ10486.1"/>
    </source>
</evidence>
<name>A0A0H5R9L4_9EUKA</name>
<comment type="subcellular location">
    <subcellularLocation>
        <location evidence="2">Chromosome</location>
        <location evidence="2">Telomere</location>
    </subcellularLocation>
    <subcellularLocation>
        <location evidence="1">Nucleus</location>
    </subcellularLocation>
</comment>
<dbReference type="Gene3D" id="2.40.50.140">
    <property type="entry name" value="Nucleic acid-binding proteins"/>
    <property type="match status" value="1"/>
</dbReference>
<dbReference type="InterPro" id="IPR018856">
    <property type="entry name" value="Stn1_N"/>
</dbReference>
<accession>A0A0H5R9L4</accession>
<sequence>VFAIVSVKSRMGDDIGGGGDLACSYWGLESLYWSYIRLFIGDISRLGEFPAHPGQSYALYRHPIHRVCILGVVVDLRLHATNVNVMVDDGTGIILATRWFNDRPSSTELELGKLVQIYGKLSTFREERQVQILSWSVVVDPNVELLHCAQVIDLHDNLYRLPDDVADKLAHDLQVSASDYDNADREHIQDPYERLQLDIMELFSGDNEVPFSSLCQNGAFIQSAKRLFPRSSVSSQDTALLLARIVNQCVARGLLIQTCSGRDSYRRLDAQYVLPTIEHMLSESSAMVPSSKLLAELRQQSRYRGLTIEIVEEAMAMVEAGRRSNQWLQTM</sequence>
<keyword evidence="5" id="KW-0779">Telomere</keyword>
<feature type="non-terminal residue" evidence="10">
    <location>
        <position position="1"/>
    </location>
</feature>
<dbReference type="SUPFAM" id="SSF50249">
    <property type="entry name" value="Nucleic acid-binding proteins"/>
    <property type="match status" value="1"/>
</dbReference>
<evidence type="ECO:0000256" key="4">
    <source>
        <dbReference type="ARBA" id="ARBA00022454"/>
    </source>
</evidence>
<dbReference type="PANTHER" id="PTHR13989:SF33">
    <property type="entry name" value="CST COMPLEX SUBUNIT STN1"/>
    <property type="match status" value="1"/>
</dbReference>
<dbReference type="PANTHER" id="PTHR13989">
    <property type="entry name" value="REPLICATION PROTEIN A-RELATED"/>
    <property type="match status" value="1"/>
</dbReference>
<evidence type="ECO:0000256" key="8">
    <source>
        <dbReference type="ARBA" id="ARBA00030039"/>
    </source>
</evidence>
<organism evidence="10">
    <name type="scientific">Spongospora subterranea</name>
    <dbReference type="NCBI Taxonomy" id="70186"/>
    <lineage>
        <taxon>Eukaryota</taxon>
        <taxon>Sar</taxon>
        <taxon>Rhizaria</taxon>
        <taxon>Endomyxa</taxon>
        <taxon>Phytomyxea</taxon>
        <taxon>Plasmodiophorida</taxon>
        <taxon>Plasmodiophoridae</taxon>
        <taxon>Spongospora</taxon>
    </lineage>
</organism>